<dbReference type="AlphaFoldDB" id="A0A101HP15"/>
<dbReference type="PANTHER" id="PTHR22946:SF12">
    <property type="entry name" value="CONIDIAL PIGMENT BIOSYNTHESIS PROTEIN AYG1 (AFU_ORTHOLOGUE AFUA_2G17550)"/>
    <property type="match status" value="1"/>
</dbReference>
<dbReference type="PATRIC" id="fig|1184387.3.peg.1549"/>
<dbReference type="InterPro" id="IPR029058">
    <property type="entry name" value="AB_hydrolase_fold"/>
</dbReference>
<evidence type="ECO:0000259" key="1">
    <source>
        <dbReference type="Pfam" id="PF00326"/>
    </source>
</evidence>
<comment type="caution">
    <text evidence="2">The sequence shown here is derived from an EMBL/GenBank/DDBJ whole genome shotgun (WGS) entry which is preliminary data.</text>
</comment>
<dbReference type="Gene3D" id="3.40.50.1820">
    <property type="entry name" value="alpha/beta hydrolase"/>
    <property type="match status" value="1"/>
</dbReference>
<protein>
    <submittedName>
        <fullName evidence="2">X-Pro dipeptidyl-peptidase (S15 family)</fullName>
    </submittedName>
</protein>
<reference evidence="3" key="1">
    <citation type="journal article" date="2015" name="MBio">
        <title>Genome-Resolved Metagenomic Analysis Reveals Roles for Candidate Phyla and Other Microbial Community Members in Biogeochemical Transformations in Oil Reservoirs.</title>
        <authorList>
            <person name="Hu P."/>
            <person name="Tom L."/>
            <person name="Singh A."/>
            <person name="Thomas B.C."/>
            <person name="Baker B.J."/>
            <person name="Piceno Y.M."/>
            <person name="Andersen G.L."/>
            <person name="Banfield J.F."/>
        </authorList>
    </citation>
    <scope>NUCLEOTIDE SEQUENCE [LARGE SCALE GENOMIC DNA]</scope>
</reference>
<dbReference type="Pfam" id="PF00326">
    <property type="entry name" value="Peptidase_S9"/>
    <property type="match status" value="1"/>
</dbReference>
<dbReference type="Gene3D" id="1.20.1440.110">
    <property type="entry name" value="acylaminoacyl peptidase"/>
    <property type="match status" value="1"/>
</dbReference>
<evidence type="ECO:0000313" key="2">
    <source>
        <dbReference type="EMBL" id="KUK80188.1"/>
    </source>
</evidence>
<evidence type="ECO:0000313" key="3">
    <source>
        <dbReference type="Proteomes" id="UP000054092"/>
    </source>
</evidence>
<dbReference type="EMBL" id="LGGP01000193">
    <property type="protein sequence ID" value="KUK80188.1"/>
    <property type="molecule type" value="Genomic_DNA"/>
</dbReference>
<name>A0A101HP15_9BACT</name>
<gene>
    <name evidence="2" type="ORF">XD94_1118</name>
</gene>
<organism evidence="2 3">
    <name type="scientific">Mesotoga prima</name>
    <dbReference type="NCBI Taxonomy" id="1184387"/>
    <lineage>
        <taxon>Bacteria</taxon>
        <taxon>Thermotogati</taxon>
        <taxon>Thermotogota</taxon>
        <taxon>Thermotogae</taxon>
        <taxon>Kosmotogales</taxon>
        <taxon>Kosmotogaceae</taxon>
        <taxon>Mesotoga</taxon>
    </lineage>
</organism>
<dbReference type="GO" id="GO:0008236">
    <property type="term" value="F:serine-type peptidase activity"/>
    <property type="evidence" value="ECO:0007669"/>
    <property type="project" value="InterPro"/>
</dbReference>
<dbReference type="GO" id="GO:0006508">
    <property type="term" value="P:proteolysis"/>
    <property type="evidence" value="ECO:0007669"/>
    <property type="project" value="InterPro"/>
</dbReference>
<feature type="domain" description="Peptidase S9 prolyl oligopeptidase catalytic" evidence="1">
    <location>
        <begin position="217"/>
        <end position="282"/>
    </location>
</feature>
<dbReference type="InterPro" id="IPR001375">
    <property type="entry name" value="Peptidase_S9_cat"/>
</dbReference>
<accession>A0A101HP15</accession>
<dbReference type="PANTHER" id="PTHR22946">
    <property type="entry name" value="DIENELACTONE HYDROLASE DOMAIN-CONTAINING PROTEIN-RELATED"/>
    <property type="match status" value="1"/>
</dbReference>
<dbReference type="InterPro" id="IPR050261">
    <property type="entry name" value="FrsA_esterase"/>
</dbReference>
<dbReference type="Proteomes" id="UP000054092">
    <property type="component" value="Unassembled WGS sequence"/>
</dbReference>
<dbReference type="SUPFAM" id="SSF53474">
    <property type="entry name" value="alpha/beta-Hydrolases"/>
    <property type="match status" value="1"/>
</dbReference>
<proteinExistence type="predicted"/>
<sequence length="409" mass="45345">MADASRGVSRGSLDVRILQDIEFDFQLYRSLGAVSYEGGTVGEILSLVPHIDCEDPSTWVKSFKDLATRLKNHALKVLQKGNSETARQEFLRAASYFRAAEYFGDPRDSKTRYIGMESRDCFVYAFRTTDIQFEAERIPYGEDFIPAYWIAPTTGGTKKTIIMLSGFDGTSEEMYFQAGSAALQRGYAVVLFDGPGQVGMRRFSPETPLRPDYEVPISKVVDYALSKEDVDPSRLALYGISLGGYFSLRAAAHDSRIRALISNSPVTDIYKYLSAFAGEAINSPEDITLETVDLVPSEYLSKAQKLQLVNIMLRFGEVSMSKAFKRMRDFVVGNAIKSIQVPFLAMVGEGEGEEALIQAREASDNVSGKSTMRIFKKQEGADSHCQVTNLPLSNSVLLDWLDDVFGATT</sequence>